<dbReference type="InterPro" id="IPR002194">
    <property type="entry name" value="Chaperonin_TCP-1_CS"/>
</dbReference>
<comment type="similarity">
    <text evidence="2">Belongs to the TCP-1 chaperonin family.</text>
</comment>
<dbReference type="Pfam" id="PF00118">
    <property type="entry name" value="Cpn60_TCP1"/>
    <property type="match status" value="1"/>
</dbReference>
<evidence type="ECO:0000256" key="5">
    <source>
        <dbReference type="ARBA" id="ARBA00023186"/>
    </source>
</evidence>
<dbReference type="GO" id="GO:0051082">
    <property type="term" value="F:unfolded protein binding"/>
    <property type="evidence" value="ECO:0007669"/>
    <property type="project" value="InterPro"/>
</dbReference>
<dbReference type="InterPro" id="IPR027409">
    <property type="entry name" value="GroEL-like_apical_dom_sf"/>
</dbReference>
<dbReference type="Proteomes" id="UP000217696">
    <property type="component" value="Chromosome"/>
</dbReference>
<keyword evidence="4" id="KW-0067">ATP-binding</keyword>
<dbReference type="EMBL" id="AP017312">
    <property type="protein sequence ID" value="BAU27173.1"/>
    <property type="molecule type" value="Genomic_DNA"/>
</dbReference>
<evidence type="ECO:0000256" key="3">
    <source>
        <dbReference type="ARBA" id="ARBA00022741"/>
    </source>
</evidence>
<dbReference type="KEGG" id="asoc:CB4_01342"/>
<organism evidence="6 7">
    <name type="scientific">Aneurinibacillus soli</name>
    <dbReference type="NCBI Taxonomy" id="1500254"/>
    <lineage>
        <taxon>Bacteria</taxon>
        <taxon>Bacillati</taxon>
        <taxon>Bacillota</taxon>
        <taxon>Bacilli</taxon>
        <taxon>Bacillales</taxon>
        <taxon>Paenibacillaceae</taxon>
        <taxon>Aneurinibacillus group</taxon>
        <taxon>Aneurinibacillus</taxon>
    </lineage>
</organism>
<evidence type="ECO:0000313" key="7">
    <source>
        <dbReference type="Proteomes" id="UP000217696"/>
    </source>
</evidence>
<evidence type="ECO:0000256" key="4">
    <source>
        <dbReference type="ARBA" id="ARBA00022840"/>
    </source>
</evidence>
<keyword evidence="3" id="KW-0547">Nucleotide-binding</keyword>
<comment type="similarity">
    <text evidence="1">Belongs to the chaperonin (HSP60) family.</text>
</comment>
<dbReference type="GO" id="GO:0005524">
    <property type="term" value="F:ATP binding"/>
    <property type="evidence" value="ECO:0007669"/>
    <property type="project" value="UniProtKB-KW"/>
</dbReference>
<evidence type="ECO:0000313" key="6">
    <source>
        <dbReference type="EMBL" id="BAU27173.1"/>
    </source>
</evidence>
<dbReference type="InterPro" id="IPR027410">
    <property type="entry name" value="TCP-1-like_intermed_sf"/>
</dbReference>
<evidence type="ECO:0000256" key="1">
    <source>
        <dbReference type="ARBA" id="ARBA00006607"/>
    </source>
</evidence>
<dbReference type="SUPFAM" id="SSF52029">
    <property type="entry name" value="GroEL apical domain-like"/>
    <property type="match status" value="1"/>
</dbReference>
<dbReference type="PROSITE" id="PS00751">
    <property type="entry name" value="TCP1_2"/>
    <property type="match status" value="1"/>
</dbReference>
<dbReference type="GO" id="GO:0016887">
    <property type="term" value="F:ATP hydrolysis activity"/>
    <property type="evidence" value="ECO:0007669"/>
    <property type="project" value="InterPro"/>
</dbReference>
<dbReference type="OrthoDB" id="2379282at2"/>
<dbReference type="RefSeq" id="WP_096464302.1">
    <property type="nucleotide sequence ID" value="NZ_QJSZ01000004.1"/>
</dbReference>
<gene>
    <name evidence="6" type="primary">groL_1</name>
    <name evidence="6" type="ORF">CB4_01342</name>
</gene>
<dbReference type="PANTHER" id="PTHR11353">
    <property type="entry name" value="CHAPERONIN"/>
    <property type="match status" value="1"/>
</dbReference>
<evidence type="ECO:0000256" key="2">
    <source>
        <dbReference type="ARBA" id="ARBA00008020"/>
    </source>
</evidence>
<proteinExistence type="inferred from homology"/>
<protein>
    <submittedName>
        <fullName evidence="6">60 kDa chaperonin</fullName>
    </submittedName>
</protein>
<dbReference type="Gene3D" id="3.30.260.10">
    <property type="entry name" value="TCP-1-like chaperonin intermediate domain"/>
    <property type="match status" value="1"/>
</dbReference>
<sequence>MSSHPTEVGGAGDERLSTLLHNMRAVQAVASSVEGTIGPKGLDTMLVGEDTVIITNDGVTILEEMEVKHPAARLLIGLARSQQQEVGDGTTTATLLAAALVTEAVAQVQRGVPVTRIITGMEYGIAEAVRFLGEQAQAVADFTDERLYHIASIAGRGQADIAQLVIEGAHVIGLDKMLEPDFVFSELITAQEGAGNEVLPGVLLHQHPLAREMPTTVDGVKLLILNDALGPEEIDDEALGTEVGFQRYLELKEEYRHNLEKLLSLEVNVIVLDRSCDSMAEEFCLDHGILVLQRVQKSERERLSLHTGARSLKRTALGKPIKELARSLGHAEKLVYDESLEQVRVTGGVGVSAATMIVGASTREVVGERERIARDAAAAVQAALRSGYLPGGGSMELFASRHLEAWRHTIEGLEAFGVDVVASALRSPLAQMIRNAGFSPLEKVEQIKAVQAKEDSGSIGLDFGTGECADMLEAGVVDPALVKLHALKTAGEVSRAILRIHTIIRKKSSYSEEE</sequence>
<dbReference type="Gene3D" id="3.50.7.10">
    <property type="entry name" value="GroEL"/>
    <property type="match status" value="1"/>
</dbReference>
<reference evidence="6 7" key="1">
    <citation type="submission" date="2015-12" db="EMBL/GenBank/DDBJ databases">
        <title>Genome sequence of Aneurinibacillus soli.</title>
        <authorList>
            <person name="Lee J.S."/>
            <person name="Lee K.C."/>
            <person name="Kim K.K."/>
            <person name="Lee B.W."/>
        </authorList>
    </citation>
    <scope>NUCLEOTIDE SEQUENCE [LARGE SCALE GENOMIC DNA]</scope>
    <source>
        <strain evidence="6 7">CB4</strain>
    </source>
</reference>
<dbReference type="InterPro" id="IPR017998">
    <property type="entry name" value="Chaperone_TCP-1"/>
</dbReference>
<dbReference type="GO" id="GO:0140662">
    <property type="term" value="F:ATP-dependent protein folding chaperone"/>
    <property type="evidence" value="ECO:0007669"/>
    <property type="project" value="InterPro"/>
</dbReference>
<dbReference type="SUPFAM" id="SSF48592">
    <property type="entry name" value="GroEL equatorial domain-like"/>
    <property type="match status" value="1"/>
</dbReference>
<dbReference type="AlphaFoldDB" id="A0A0U5ATS4"/>
<dbReference type="PRINTS" id="PR00304">
    <property type="entry name" value="TCOMPLEXTCP1"/>
</dbReference>
<dbReference type="Gene3D" id="1.10.560.10">
    <property type="entry name" value="GroEL-like equatorial domain"/>
    <property type="match status" value="1"/>
</dbReference>
<keyword evidence="5" id="KW-0143">Chaperone</keyword>
<dbReference type="CDD" id="cd00309">
    <property type="entry name" value="chaperonin_type_I_II"/>
    <property type="match status" value="1"/>
</dbReference>
<dbReference type="InterPro" id="IPR002423">
    <property type="entry name" value="Cpn60/GroEL/TCP-1"/>
</dbReference>
<name>A0A0U5ATS4_9BACL</name>
<dbReference type="InterPro" id="IPR027413">
    <property type="entry name" value="GROEL-like_equatorial_sf"/>
</dbReference>
<keyword evidence="7" id="KW-1185">Reference proteome</keyword>
<accession>A0A0U5ATS4</accession>